<evidence type="ECO:0000259" key="4">
    <source>
        <dbReference type="Pfam" id="PF02812"/>
    </source>
</evidence>
<dbReference type="SUPFAM" id="SSF53223">
    <property type="entry name" value="Aminoacid dehydrogenase-like, N-terminal domain"/>
    <property type="match status" value="1"/>
</dbReference>
<organism evidence="5 6">
    <name type="scientific">Natrinema soli</name>
    <dbReference type="NCBI Taxonomy" id="1930624"/>
    <lineage>
        <taxon>Archaea</taxon>
        <taxon>Methanobacteriati</taxon>
        <taxon>Methanobacteriota</taxon>
        <taxon>Stenosarchaea group</taxon>
        <taxon>Halobacteria</taxon>
        <taxon>Halobacteriales</taxon>
        <taxon>Natrialbaceae</taxon>
        <taxon>Natrinema</taxon>
    </lineage>
</organism>
<dbReference type="RefSeq" id="WP_273739079.1">
    <property type="nucleotide sequence ID" value="NZ_JAQIVI010000213.1"/>
</dbReference>
<reference evidence="5 6" key="1">
    <citation type="journal article" date="2019" name="Int. J. Syst. Evol. Microbiol.">
        <title>The Global Catalogue of Microorganisms (GCM) 10K type strain sequencing project: providing services to taxonomists for standard genome sequencing and annotation.</title>
        <authorList>
            <consortium name="The Broad Institute Genomics Platform"/>
            <consortium name="The Broad Institute Genome Sequencing Center for Infectious Disease"/>
            <person name="Wu L."/>
            <person name="Ma J."/>
        </authorList>
    </citation>
    <scope>NUCLEOTIDE SEQUENCE [LARGE SCALE GENOMIC DNA]</scope>
    <source>
        <strain evidence="5 6">LMG 29247</strain>
    </source>
</reference>
<keyword evidence="2" id="KW-0560">Oxidoreductase</keyword>
<feature type="region of interest" description="Disordered" evidence="3">
    <location>
        <begin position="1"/>
        <end position="20"/>
    </location>
</feature>
<dbReference type="AlphaFoldDB" id="A0ABD5SM56"/>
<sequence>MTTVHDSTSDEPSRTAPDLDAPWTYATAAARRLGVPDAIEQRLLYPRQRQRITVPFERDDGSQGVCDGYRVRHDGVRGPYVGPHRYDPALTGDDFAGL</sequence>
<comment type="caution">
    <text evidence="5">The sequence shown here is derived from an EMBL/GenBank/DDBJ whole genome shotgun (WGS) entry which is preliminary data.</text>
</comment>
<evidence type="ECO:0000313" key="6">
    <source>
        <dbReference type="Proteomes" id="UP001596383"/>
    </source>
</evidence>
<feature type="domain" description="Glutamate/phenylalanine/leucine/valine/L-tryptophan dehydrogenase dimerisation" evidence="4">
    <location>
        <begin position="46"/>
        <end position="96"/>
    </location>
</feature>
<dbReference type="Gene3D" id="3.40.50.10860">
    <property type="entry name" value="Leucine Dehydrogenase, chain A, domain 1"/>
    <property type="match status" value="1"/>
</dbReference>
<evidence type="ECO:0000313" key="5">
    <source>
        <dbReference type="EMBL" id="MFC6766088.1"/>
    </source>
</evidence>
<accession>A0ABD5SM56</accession>
<dbReference type="InterPro" id="IPR046346">
    <property type="entry name" value="Aminoacid_DH-like_N_sf"/>
</dbReference>
<dbReference type="EMBL" id="JBHSWV010000213">
    <property type="protein sequence ID" value="MFC6766088.1"/>
    <property type="molecule type" value="Genomic_DNA"/>
</dbReference>
<feature type="region of interest" description="Disordered" evidence="3">
    <location>
        <begin position="77"/>
        <end position="98"/>
    </location>
</feature>
<gene>
    <name evidence="5" type="ORF">ACFQE6_14125</name>
</gene>
<evidence type="ECO:0000256" key="3">
    <source>
        <dbReference type="SAM" id="MobiDB-lite"/>
    </source>
</evidence>
<keyword evidence="6" id="KW-1185">Reference proteome</keyword>
<name>A0ABD5SM56_9EURY</name>
<feature type="non-terminal residue" evidence="5">
    <location>
        <position position="98"/>
    </location>
</feature>
<evidence type="ECO:0000256" key="1">
    <source>
        <dbReference type="ARBA" id="ARBA00006382"/>
    </source>
</evidence>
<evidence type="ECO:0000256" key="2">
    <source>
        <dbReference type="ARBA" id="ARBA00023002"/>
    </source>
</evidence>
<proteinExistence type="inferred from homology"/>
<protein>
    <submittedName>
        <fullName evidence="5">Glu/Leu/Phe/Val dehydrogenase dimerization domain-containing protein</fullName>
    </submittedName>
</protein>
<dbReference type="Proteomes" id="UP001596383">
    <property type="component" value="Unassembled WGS sequence"/>
</dbReference>
<dbReference type="Pfam" id="PF02812">
    <property type="entry name" value="ELFV_dehydrog_N"/>
    <property type="match status" value="1"/>
</dbReference>
<dbReference type="GO" id="GO:0016491">
    <property type="term" value="F:oxidoreductase activity"/>
    <property type="evidence" value="ECO:0007669"/>
    <property type="project" value="UniProtKB-KW"/>
</dbReference>
<comment type="similarity">
    <text evidence="1">Belongs to the Glu/Leu/Phe/Val dehydrogenases family.</text>
</comment>
<dbReference type="InterPro" id="IPR006097">
    <property type="entry name" value="Glu/Leu/Phe/Val/Trp_DH_dimer"/>
</dbReference>